<reference evidence="4" key="1">
    <citation type="journal article" date="2010" name="Nat. Biotechnol.">
        <title>Draft genome sequence of the oilseed species Ricinus communis.</title>
        <authorList>
            <person name="Chan A.P."/>
            <person name="Crabtree J."/>
            <person name="Zhao Q."/>
            <person name="Lorenzi H."/>
            <person name="Orvis J."/>
            <person name="Puiu D."/>
            <person name="Melake-Berhan A."/>
            <person name="Jones K.M."/>
            <person name="Redman J."/>
            <person name="Chen G."/>
            <person name="Cahoon E.B."/>
            <person name="Gedil M."/>
            <person name="Stanke M."/>
            <person name="Haas B.J."/>
            <person name="Wortman J.R."/>
            <person name="Fraser-Liggett C.M."/>
            <person name="Ravel J."/>
            <person name="Rabinowicz P.D."/>
        </authorList>
    </citation>
    <scope>NUCLEOTIDE SEQUENCE [LARGE SCALE GENOMIC DNA]</scope>
    <source>
        <strain evidence="4">cv. Hale</strain>
    </source>
</reference>
<evidence type="ECO:0000256" key="1">
    <source>
        <dbReference type="SAM" id="MobiDB-lite"/>
    </source>
</evidence>
<proteinExistence type="predicted"/>
<evidence type="ECO:0000313" key="4">
    <source>
        <dbReference type="Proteomes" id="UP000008311"/>
    </source>
</evidence>
<dbReference type="InterPro" id="IPR008635">
    <property type="entry name" value="Coiled_stalk_dom"/>
</dbReference>
<gene>
    <name evidence="3" type="ORF">RCOM_1925720</name>
</gene>
<accession>B9TMA2</accession>
<dbReference type="AlphaFoldDB" id="B9TMA2"/>
<dbReference type="InterPro" id="IPR011049">
    <property type="entry name" value="Serralysin-like_metalloprot_C"/>
</dbReference>
<name>B9TMA2_RICCO</name>
<dbReference type="InParanoid" id="B9TMA2"/>
<dbReference type="GO" id="GO:0019867">
    <property type="term" value="C:outer membrane"/>
    <property type="evidence" value="ECO:0007669"/>
    <property type="project" value="InterPro"/>
</dbReference>
<feature type="region of interest" description="Disordered" evidence="1">
    <location>
        <begin position="1"/>
        <end position="40"/>
    </location>
</feature>
<feature type="domain" description="Trimeric autotransporter adhesin YadA-like stalk" evidence="2">
    <location>
        <begin position="157"/>
        <end position="191"/>
    </location>
</feature>
<dbReference type="Pfam" id="PF05662">
    <property type="entry name" value="YadA_stalk"/>
    <property type="match status" value="1"/>
</dbReference>
<feature type="non-terminal residue" evidence="3">
    <location>
        <position position="210"/>
    </location>
</feature>
<dbReference type="EMBL" id="EQ988530">
    <property type="protein sequence ID" value="EEF23012.1"/>
    <property type="molecule type" value="Genomic_DNA"/>
</dbReference>
<protein>
    <recommendedName>
        <fullName evidence="2">Trimeric autotransporter adhesin YadA-like stalk domain-containing protein</fullName>
    </recommendedName>
</protein>
<evidence type="ECO:0000313" key="3">
    <source>
        <dbReference type="EMBL" id="EEF23012.1"/>
    </source>
</evidence>
<dbReference type="Proteomes" id="UP000008311">
    <property type="component" value="Unassembled WGS sequence"/>
</dbReference>
<sequence>MVVTSELADGVGKGDGSKSQGTELRGSRGGEPSSGRPEKSGANVVAFGGLRPISALIALAFISVGGEAFASQVCVGEPAYTTQWNDSGGSNLGTCASYGAYASSLNSLTYGGLVASGPSGGSAFFVTPGAAYLFVNPNFTNASNVLSFTPSGSDVGITGVAPGNIAANSTDAVNGGQIFQLASGALGPLRAQFNSTTTTITATGLNAMAG</sequence>
<dbReference type="Gene3D" id="2.150.10.10">
    <property type="entry name" value="Serralysin-like metalloprotease, C-terminal"/>
    <property type="match status" value="1"/>
</dbReference>
<evidence type="ECO:0000259" key="2">
    <source>
        <dbReference type="Pfam" id="PF05662"/>
    </source>
</evidence>
<organism evidence="3 4">
    <name type="scientific">Ricinus communis</name>
    <name type="common">Castor bean</name>
    <dbReference type="NCBI Taxonomy" id="3988"/>
    <lineage>
        <taxon>Eukaryota</taxon>
        <taxon>Viridiplantae</taxon>
        <taxon>Streptophyta</taxon>
        <taxon>Embryophyta</taxon>
        <taxon>Tracheophyta</taxon>
        <taxon>Spermatophyta</taxon>
        <taxon>Magnoliopsida</taxon>
        <taxon>eudicotyledons</taxon>
        <taxon>Gunneridae</taxon>
        <taxon>Pentapetalae</taxon>
        <taxon>rosids</taxon>
        <taxon>fabids</taxon>
        <taxon>Malpighiales</taxon>
        <taxon>Euphorbiaceae</taxon>
        <taxon>Acalyphoideae</taxon>
        <taxon>Acalypheae</taxon>
        <taxon>Ricinus</taxon>
    </lineage>
</organism>
<keyword evidence="4" id="KW-1185">Reference proteome</keyword>